<feature type="transmembrane region" description="Helical" evidence="1">
    <location>
        <begin position="103"/>
        <end position="121"/>
    </location>
</feature>
<protein>
    <submittedName>
        <fullName evidence="2">Uncharacterized protein</fullName>
    </submittedName>
</protein>
<evidence type="ECO:0000313" key="2">
    <source>
        <dbReference type="EMBL" id="PWJ86913.1"/>
    </source>
</evidence>
<keyword evidence="1" id="KW-0472">Membrane</keyword>
<keyword evidence="1" id="KW-0812">Transmembrane</keyword>
<feature type="transmembrane region" description="Helical" evidence="1">
    <location>
        <begin position="67"/>
        <end position="91"/>
    </location>
</feature>
<dbReference type="GeneID" id="61056599"/>
<keyword evidence="1" id="KW-1133">Transmembrane helix</keyword>
<reference evidence="2 3" key="1">
    <citation type="submission" date="2018-05" db="EMBL/GenBank/DDBJ databases">
        <title>Genomic Encyclopedia of Type Strains, Phase IV (KMG-IV): sequencing the most valuable type-strain genomes for metagenomic binning, comparative biology and taxonomic classification.</title>
        <authorList>
            <person name="Goeker M."/>
        </authorList>
    </citation>
    <scope>NUCLEOTIDE SEQUENCE [LARGE SCALE GENOMIC DNA]</scope>
    <source>
        <strain evidence="2 3">DSM 2626</strain>
    </source>
</reference>
<dbReference type="Proteomes" id="UP000245631">
    <property type="component" value="Unassembled WGS sequence"/>
</dbReference>
<name>A0A8E3B1S9_RHILI</name>
<organism evidence="2 3">
    <name type="scientific">Rhizobium loti</name>
    <name type="common">Mesorhizobium loti</name>
    <dbReference type="NCBI Taxonomy" id="381"/>
    <lineage>
        <taxon>Bacteria</taxon>
        <taxon>Pseudomonadati</taxon>
        <taxon>Pseudomonadota</taxon>
        <taxon>Alphaproteobacteria</taxon>
        <taxon>Hyphomicrobiales</taxon>
        <taxon>Phyllobacteriaceae</taxon>
        <taxon>Mesorhizobium</taxon>
    </lineage>
</organism>
<comment type="caution">
    <text evidence="2">The sequence shown here is derived from an EMBL/GenBank/DDBJ whole genome shotgun (WGS) entry which is preliminary data.</text>
</comment>
<evidence type="ECO:0000256" key="1">
    <source>
        <dbReference type="SAM" id="Phobius"/>
    </source>
</evidence>
<accession>A0A8E3B1S9</accession>
<gene>
    <name evidence="2" type="ORF">C8D77_12011</name>
</gene>
<dbReference type="RefSeq" id="WP_146211857.1">
    <property type="nucleotide sequence ID" value="NZ_QGGH01000020.1"/>
</dbReference>
<sequence>MQATTSPIDCWFWTGWGASTVEGKLLSSLGKIAGIGGVALGIFLLLFQGVLQQKFMPGTGLDSSHAFAVIMSLMLLTFGVAAIGVFAWLIARTTGPQTPVSGPILTILTALIVLVIAAAVYEGAQAGGDLNPKVTPQAIQTITKLVEDEDRTAWSGGRDEPNPGCQDHDVDSCISPLHGGTFVPRSAAFVTRSMSDPTAIRTNYKLTTDKPYHICFSLHAQTGACETRYEMIGHASGLEQYETNGSL</sequence>
<feature type="transmembrane region" description="Helical" evidence="1">
    <location>
        <begin position="25"/>
        <end position="47"/>
    </location>
</feature>
<proteinExistence type="predicted"/>
<dbReference type="EMBL" id="QGGH01000020">
    <property type="protein sequence ID" value="PWJ86913.1"/>
    <property type="molecule type" value="Genomic_DNA"/>
</dbReference>
<dbReference type="AlphaFoldDB" id="A0A8E3B1S9"/>
<evidence type="ECO:0000313" key="3">
    <source>
        <dbReference type="Proteomes" id="UP000245631"/>
    </source>
</evidence>